<gene>
    <name evidence="2" type="ORF">B0H15DRAFT_159682</name>
</gene>
<proteinExistence type="predicted"/>
<reference evidence="2" key="1">
    <citation type="submission" date="2023-03" db="EMBL/GenBank/DDBJ databases">
        <title>Massive genome expansion in bonnet fungi (Mycena s.s.) driven by repeated elements and novel gene families across ecological guilds.</title>
        <authorList>
            <consortium name="Lawrence Berkeley National Laboratory"/>
            <person name="Harder C.B."/>
            <person name="Miyauchi S."/>
            <person name="Viragh M."/>
            <person name="Kuo A."/>
            <person name="Thoen E."/>
            <person name="Andreopoulos B."/>
            <person name="Lu D."/>
            <person name="Skrede I."/>
            <person name="Drula E."/>
            <person name="Henrissat B."/>
            <person name="Morin E."/>
            <person name="Kohler A."/>
            <person name="Barry K."/>
            <person name="LaButti K."/>
            <person name="Morin E."/>
            <person name="Salamov A."/>
            <person name="Lipzen A."/>
            <person name="Mereny Z."/>
            <person name="Hegedus B."/>
            <person name="Baldrian P."/>
            <person name="Stursova M."/>
            <person name="Weitz H."/>
            <person name="Taylor A."/>
            <person name="Grigoriev I.V."/>
            <person name="Nagy L.G."/>
            <person name="Martin F."/>
            <person name="Kauserud H."/>
        </authorList>
    </citation>
    <scope>NUCLEOTIDE SEQUENCE</scope>
    <source>
        <strain evidence="2">CBHHK173m</strain>
    </source>
</reference>
<dbReference type="Proteomes" id="UP001222325">
    <property type="component" value="Unassembled WGS sequence"/>
</dbReference>
<accession>A0AAD6XKQ4</accession>
<comment type="caution">
    <text evidence="2">The sequence shown here is derived from an EMBL/GenBank/DDBJ whole genome shotgun (WGS) entry which is preliminary data.</text>
</comment>
<feature type="compositionally biased region" description="Low complexity" evidence="1">
    <location>
        <begin position="368"/>
        <end position="378"/>
    </location>
</feature>
<dbReference type="EMBL" id="JARJCN010000160">
    <property type="protein sequence ID" value="KAJ7066846.1"/>
    <property type="molecule type" value="Genomic_DNA"/>
</dbReference>
<keyword evidence="3" id="KW-1185">Reference proteome</keyword>
<evidence type="ECO:0000313" key="2">
    <source>
        <dbReference type="EMBL" id="KAJ7066846.1"/>
    </source>
</evidence>
<feature type="region of interest" description="Disordered" evidence="1">
    <location>
        <begin position="292"/>
        <end position="344"/>
    </location>
</feature>
<name>A0AAD6XKQ4_9AGAR</name>
<evidence type="ECO:0000313" key="3">
    <source>
        <dbReference type="Proteomes" id="UP001222325"/>
    </source>
</evidence>
<organism evidence="2 3">
    <name type="scientific">Mycena belliarum</name>
    <dbReference type="NCBI Taxonomy" id="1033014"/>
    <lineage>
        <taxon>Eukaryota</taxon>
        <taxon>Fungi</taxon>
        <taxon>Dikarya</taxon>
        <taxon>Basidiomycota</taxon>
        <taxon>Agaricomycotina</taxon>
        <taxon>Agaricomycetes</taxon>
        <taxon>Agaricomycetidae</taxon>
        <taxon>Agaricales</taxon>
        <taxon>Marasmiineae</taxon>
        <taxon>Mycenaceae</taxon>
        <taxon>Mycena</taxon>
    </lineage>
</organism>
<feature type="region of interest" description="Disordered" evidence="1">
    <location>
        <begin position="46"/>
        <end position="67"/>
    </location>
</feature>
<evidence type="ECO:0000256" key="1">
    <source>
        <dbReference type="SAM" id="MobiDB-lite"/>
    </source>
</evidence>
<dbReference type="AlphaFoldDB" id="A0AAD6XKQ4"/>
<sequence>MPRVDTTPARRTKRDGQQRLSHGVRTAASVRAAAIAAQEAEDAAAASAPVVKREPLPTPLPLASHPPRSWRHPDELPYIRTGGKTWDDMAIVRFLRANVFSVPPRSTRTLDQWVSVRRADGSEVVLPRGYRLPLLWVARFQWTSLQLVLTADTAIRQRDWDNTKFELLHIARLCATLLEKARAQMEDGGAIERGWRCALFDRALRRYWYSWLIMRDEFVRDFWREFGEAEFTSDVLKLGWSQWVLKDHKGFKLSKAEVANGITADEFMNGLVVDEDAGTFGWDDCAVTAEAEADDTAPGASTDRPTPAPALVRTRQKKTDTSSSSLQKPKGAPQPLNAHESSSPTEIAADMSMAVDDTNFRTQLLPQSSSHEASGSASPQGTLEQYEGTSFTTSKGGSSAALQQSDANAPPKISRTKMGSVAPGRAVFSRIGCS</sequence>
<protein>
    <submittedName>
        <fullName evidence="2">Uncharacterized protein</fullName>
    </submittedName>
</protein>
<feature type="region of interest" description="Disordered" evidence="1">
    <location>
        <begin position="367"/>
        <end position="421"/>
    </location>
</feature>
<feature type="compositionally biased region" description="Low complexity" evidence="1">
    <location>
        <begin position="388"/>
        <end position="399"/>
    </location>
</feature>
<feature type="region of interest" description="Disordered" evidence="1">
    <location>
        <begin position="1"/>
        <end position="26"/>
    </location>
</feature>